<dbReference type="Proteomes" id="UP000004621">
    <property type="component" value="Unassembled WGS sequence"/>
</dbReference>
<evidence type="ECO:0000313" key="2">
    <source>
        <dbReference type="EMBL" id="EFC52242.1"/>
    </source>
</evidence>
<feature type="chain" id="PRO_5040884108" description="Lipoprotein" evidence="1">
    <location>
        <begin position="21"/>
        <end position="124"/>
    </location>
</feature>
<protein>
    <recommendedName>
        <fullName evidence="4">Lipoprotein</fullName>
    </recommendedName>
</protein>
<keyword evidence="1" id="KW-0732">Signal</keyword>
<organism evidence="2 3">
    <name type="scientific">Neisseria subflava NJ9703</name>
    <dbReference type="NCBI Taxonomy" id="546268"/>
    <lineage>
        <taxon>Bacteria</taxon>
        <taxon>Pseudomonadati</taxon>
        <taxon>Pseudomonadota</taxon>
        <taxon>Betaproteobacteria</taxon>
        <taxon>Neisseriales</taxon>
        <taxon>Neisseriaceae</taxon>
        <taxon>Neisseria</taxon>
    </lineage>
</organism>
<name>A0A9W5IR26_NEISU</name>
<evidence type="ECO:0000256" key="1">
    <source>
        <dbReference type="SAM" id="SignalP"/>
    </source>
</evidence>
<dbReference type="AlphaFoldDB" id="A0A9W5IR26"/>
<dbReference type="PROSITE" id="PS51257">
    <property type="entry name" value="PROKAR_LIPOPROTEIN"/>
    <property type="match status" value="1"/>
</dbReference>
<proteinExistence type="predicted"/>
<evidence type="ECO:0008006" key="4">
    <source>
        <dbReference type="Google" id="ProtNLM"/>
    </source>
</evidence>
<accession>A0A9W5IR26</accession>
<sequence length="124" mass="13055">MTSKTLLAAVTSAFLLGACATGGESFGGLGSGTGIGSSVVKMAVDSQCRTELNKRNEWRVIALAMSAEKQAEWENKICGCASEEAPNQLTATEMMQVLSPATRDQAIASVTAKTVTACFKRLYK</sequence>
<feature type="signal peptide" evidence="1">
    <location>
        <begin position="1"/>
        <end position="20"/>
    </location>
</feature>
<dbReference type="EMBL" id="ACEO02000005">
    <property type="protein sequence ID" value="EFC52242.1"/>
    <property type="molecule type" value="Genomic_DNA"/>
</dbReference>
<evidence type="ECO:0000313" key="3">
    <source>
        <dbReference type="Proteomes" id="UP000004621"/>
    </source>
</evidence>
<gene>
    <name evidence="2" type="ORF">NEISUBOT_04344</name>
</gene>
<comment type="caution">
    <text evidence="2">The sequence shown here is derived from an EMBL/GenBank/DDBJ whole genome shotgun (WGS) entry which is preliminary data.</text>
</comment>
<reference evidence="2 3" key="1">
    <citation type="submission" date="2010-01" db="EMBL/GenBank/DDBJ databases">
        <authorList>
            <person name="Weinstock G."/>
            <person name="Sodergren E."/>
            <person name="Clifton S."/>
            <person name="Fulton L."/>
            <person name="Fulton B."/>
            <person name="Courtney L."/>
            <person name="Fronick C."/>
            <person name="Harrison M."/>
            <person name="Strong C."/>
            <person name="Farmer C."/>
            <person name="Delahaunty K."/>
            <person name="Markovic C."/>
            <person name="Hall O."/>
            <person name="Minx P."/>
            <person name="Tomlinson C."/>
            <person name="Mitreva M."/>
            <person name="Nelson J."/>
            <person name="Hou S."/>
            <person name="Wollam A."/>
            <person name="Pepin K.H."/>
            <person name="Johnson M."/>
            <person name="Bhonagiri V."/>
            <person name="Nash W.E."/>
            <person name="Warren W."/>
            <person name="Chinwalla A."/>
            <person name="Mardis E.R."/>
            <person name="Wilson R.K."/>
        </authorList>
    </citation>
    <scope>NUCLEOTIDE SEQUENCE [LARGE SCALE GENOMIC DNA]</scope>
    <source>
        <strain evidence="2 3">NJ9703</strain>
    </source>
</reference>
<dbReference type="RefSeq" id="WP_004519975.1">
    <property type="nucleotide sequence ID" value="NZ_ACEO02000005.1"/>
</dbReference>